<protein>
    <submittedName>
        <fullName evidence="2">Uncharacterized protein</fullName>
    </submittedName>
</protein>
<gene>
    <name evidence="2" type="ORF">CDAR_492561</name>
</gene>
<name>A0AAV4UZ12_9ARAC</name>
<sequence>MILTAEYIVVCFVFSKCFTPPQTSEELEKTTPSSDEVFAPQHGGRGAKDNTTKEENFPGSSRSSRMKSFPVDKSKAVWMICNSLGIPENLDNGTDEKGFEIQSETKIYAHCEIRKCI</sequence>
<feature type="compositionally biased region" description="Polar residues" evidence="1">
    <location>
        <begin position="23"/>
        <end position="34"/>
    </location>
</feature>
<comment type="caution">
    <text evidence="2">The sequence shown here is derived from an EMBL/GenBank/DDBJ whole genome shotgun (WGS) entry which is preliminary data.</text>
</comment>
<reference evidence="2 3" key="1">
    <citation type="submission" date="2021-06" db="EMBL/GenBank/DDBJ databases">
        <title>Caerostris darwini draft genome.</title>
        <authorList>
            <person name="Kono N."/>
            <person name="Arakawa K."/>
        </authorList>
    </citation>
    <scope>NUCLEOTIDE SEQUENCE [LARGE SCALE GENOMIC DNA]</scope>
</reference>
<dbReference type="EMBL" id="BPLQ01012162">
    <property type="protein sequence ID" value="GIY63152.1"/>
    <property type="molecule type" value="Genomic_DNA"/>
</dbReference>
<feature type="compositionally biased region" description="Basic and acidic residues" evidence="1">
    <location>
        <begin position="46"/>
        <end position="56"/>
    </location>
</feature>
<organism evidence="2 3">
    <name type="scientific">Caerostris darwini</name>
    <dbReference type="NCBI Taxonomy" id="1538125"/>
    <lineage>
        <taxon>Eukaryota</taxon>
        <taxon>Metazoa</taxon>
        <taxon>Ecdysozoa</taxon>
        <taxon>Arthropoda</taxon>
        <taxon>Chelicerata</taxon>
        <taxon>Arachnida</taxon>
        <taxon>Araneae</taxon>
        <taxon>Araneomorphae</taxon>
        <taxon>Entelegynae</taxon>
        <taxon>Araneoidea</taxon>
        <taxon>Araneidae</taxon>
        <taxon>Caerostris</taxon>
    </lineage>
</organism>
<keyword evidence="3" id="KW-1185">Reference proteome</keyword>
<feature type="region of interest" description="Disordered" evidence="1">
    <location>
        <begin position="23"/>
        <end position="69"/>
    </location>
</feature>
<evidence type="ECO:0000256" key="1">
    <source>
        <dbReference type="SAM" id="MobiDB-lite"/>
    </source>
</evidence>
<proteinExistence type="predicted"/>
<dbReference type="Proteomes" id="UP001054837">
    <property type="component" value="Unassembled WGS sequence"/>
</dbReference>
<evidence type="ECO:0000313" key="3">
    <source>
        <dbReference type="Proteomes" id="UP001054837"/>
    </source>
</evidence>
<dbReference type="AlphaFoldDB" id="A0AAV4UZ12"/>
<accession>A0AAV4UZ12</accession>
<evidence type="ECO:0000313" key="2">
    <source>
        <dbReference type="EMBL" id="GIY63152.1"/>
    </source>
</evidence>